<feature type="compositionally biased region" description="Gly residues" evidence="1">
    <location>
        <begin position="14"/>
        <end position="27"/>
    </location>
</feature>
<evidence type="ECO:0000313" key="2">
    <source>
        <dbReference type="EMBL" id="KAL3732910.1"/>
    </source>
</evidence>
<dbReference type="AlphaFoldDB" id="A0ABD3JZ12"/>
<comment type="caution">
    <text evidence="2">The sequence shown here is derived from an EMBL/GenBank/DDBJ whole genome shotgun (WGS) entry which is preliminary data.</text>
</comment>
<dbReference type="Proteomes" id="UP001634007">
    <property type="component" value="Unassembled WGS sequence"/>
</dbReference>
<keyword evidence="3" id="KW-1185">Reference proteome</keyword>
<evidence type="ECO:0000256" key="1">
    <source>
        <dbReference type="SAM" id="MobiDB-lite"/>
    </source>
</evidence>
<organism evidence="2 3">
    <name type="scientific">Eucalyptus globulus</name>
    <name type="common">Tasmanian blue gum</name>
    <dbReference type="NCBI Taxonomy" id="34317"/>
    <lineage>
        <taxon>Eukaryota</taxon>
        <taxon>Viridiplantae</taxon>
        <taxon>Streptophyta</taxon>
        <taxon>Embryophyta</taxon>
        <taxon>Tracheophyta</taxon>
        <taxon>Spermatophyta</taxon>
        <taxon>Magnoliopsida</taxon>
        <taxon>eudicotyledons</taxon>
        <taxon>Gunneridae</taxon>
        <taxon>Pentapetalae</taxon>
        <taxon>rosids</taxon>
        <taxon>malvids</taxon>
        <taxon>Myrtales</taxon>
        <taxon>Myrtaceae</taxon>
        <taxon>Myrtoideae</taxon>
        <taxon>Eucalypteae</taxon>
        <taxon>Eucalyptus</taxon>
    </lineage>
</organism>
<accession>A0ABD3JZ12</accession>
<dbReference type="EMBL" id="JBJKBG010000006">
    <property type="protein sequence ID" value="KAL3732910.1"/>
    <property type="molecule type" value="Genomic_DNA"/>
</dbReference>
<protein>
    <submittedName>
        <fullName evidence="2">Uncharacterized protein</fullName>
    </submittedName>
</protein>
<gene>
    <name evidence="2" type="ORF">ACJRO7_022432</name>
</gene>
<reference evidence="2 3" key="1">
    <citation type="submission" date="2024-11" db="EMBL/GenBank/DDBJ databases">
        <title>Chromosome-level genome assembly of Eucalyptus globulus Labill. provides insights into its genome evolution.</title>
        <authorList>
            <person name="Li X."/>
        </authorList>
    </citation>
    <scope>NUCLEOTIDE SEQUENCE [LARGE SCALE GENOMIC DNA]</scope>
    <source>
        <strain evidence="2">CL2024</strain>
        <tissue evidence="2">Fresh tender leaves</tissue>
    </source>
</reference>
<feature type="region of interest" description="Disordered" evidence="1">
    <location>
        <begin position="65"/>
        <end position="89"/>
    </location>
</feature>
<evidence type="ECO:0000313" key="3">
    <source>
        <dbReference type="Proteomes" id="UP001634007"/>
    </source>
</evidence>
<feature type="region of interest" description="Disordered" evidence="1">
    <location>
        <begin position="1"/>
        <end position="48"/>
    </location>
</feature>
<sequence>MRAAVKSRSSIGRGLAGARGDPGGIGSRQGKRRGSDLASGGGEQGSSRLLVLQIGDGKERSKGVRVSAAAGISDLPASDNRVARSGQRR</sequence>
<name>A0ABD3JZ12_EUCGL</name>
<proteinExistence type="predicted"/>